<dbReference type="InterPro" id="IPR004358">
    <property type="entry name" value="Sig_transdc_His_kin-like_C"/>
</dbReference>
<dbReference type="PRINTS" id="PR00344">
    <property type="entry name" value="BCTRLSENSOR"/>
</dbReference>
<dbReference type="Proteomes" id="UP001158067">
    <property type="component" value="Unassembled WGS sequence"/>
</dbReference>
<evidence type="ECO:0000256" key="2">
    <source>
        <dbReference type="ARBA" id="ARBA00012438"/>
    </source>
</evidence>
<protein>
    <recommendedName>
        <fullName evidence="2">histidine kinase</fullName>
        <ecNumber evidence="2">2.7.13.3</ecNumber>
    </recommendedName>
</protein>
<reference evidence="12 13" key="1">
    <citation type="submission" date="2017-05" db="EMBL/GenBank/DDBJ databases">
        <authorList>
            <person name="Varghese N."/>
            <person name="Submissions S."/>
        </authorList>
    </citation>
    <scope>NUCLEOTIDE SEQUENCE [LARGE SCALE GENOMIC DNA]</scope>
    <source>
        <strain evidence="12 13">DSM 25457</strain>
    </source>
</reference>
<dbReference type="Pfam" id="PF02518">
    <property type="entry name" value="HATPase_c"/>
    <property type="match status" value="1"/>
</dbReference>
<dbReference type="InterPro" id="IPR011006">
    <property type="entry name" value="CheY-like_superfamily"/>
</dbReference>
<keyword evidence="7" id="KW-0067">ATP-binding</keyword>
<keyword evidence="4" id="KW-0808">Transferase</keyword>
<evidence type="ECO:0000256" key="6">
    <source>
        <dbReference type="ARBA" id="ARBA00022777"/>
    </source>
</evidence>
<evidence type="ECO:0000256" key="1">
    <source>
        <dbReference type="ARBA" id="ARBA00000085"/>
    </source>
</evidence>
<evidence type="ECO:0000259" key="11">
    <source>
        <dbReference type="PROSITE" id="PS50110"/>
    </source>
</evidence>
<evidence type="ECO:0000256" key="4">
    <source>
        <dbReference type="ARBA" id="ARBA00022679"/>
    </source>
</evidence>
<dbReference type="InterPro" id="IPR001789">
    <property type="entry name" value="Sig_transdc_resp-reg_receiver"/>
</dbReference>
<accession>A0ABY1PS41</accession>
<organism evidence="12 13">
    <name type="scientific">Neorhodopirellula lusitana</name>
    <dbReference type="NCBI Taxonomy" id="445327"/>
    <lineage>
        <taxon>Bacteria</taxon>
        <taxon>Pseudomonadati</taxon>
        <taxon>Planctomycetota</taxon>
        <taxon>Planctomycetia</taxon>
        <taxon>Pirellulales</taxon>
        <taxon>Pirellulaceae</taxon>
        <taxon>Neorhodopirellula</taxon>
    </lineage>
</organism>
<keyword evidence="5" id="KW-0547">Nucleotide-binding</keyword>
<dbReference type="SUPFAM" id="SSF52172">
    <property type="entry name" value="CheY-like"/>
    <property type="match status" value="1"/>
</dbReference>
<proteinExistence type="predicted"/>
<keyword evidence="3 9" id="KW-0597">Phosphoprotein</keyword>
<gene>
    <name evidence="12" type="ORF">SAMN06265222_101525</name>
</gene>
<dbReference type="SUPFAM" id="SSF47384">
    <property type="entry name" value="Homodimeric domain of signal transducing histidine kinase"/>
    <property type="match status" value="1"/>
</dbReference>
<keyword evidence="6" id="KW-0418">Kinase</keyword>
<dbReference type="Gene3D" id="3.30.565.10">
    <property type="entry name" value="Histidine kinase-like ATPase, C-terminal domain"/>
    <property type="match status" value="1"/>
</dbReference>
<evidence type="ECO:0000313" key="13">
    <source>
        <dbReference type="Proteomes" id="UP001158067"/>
    </source>
</evidence>
<dbReference type="SMART" id="SM00388">
    <property type="entry name" value="HisKA"/>
    <property type="match status" value="1"/>
</dbReference>
<dbReference type="InterPro" id="IPR036890">
    <property type="entry name" value="HATPase_C_sf"/>
</dbReference>
<dbReference type="Gene3D" id="3.40.50.2300">
    <property type="match status" value="1"/>
</dbReference>
<dbReference type="PANTHER" id="PTHR43065">
    <property type="entry name" value="SENSOR HISTIDINE KINASE"/>
    <property type="match status" value="1"/>
</dbReference>
<feature type="modified residue" description="4-aspartylphosphate" evidence="9">
    <location>
        <position position="91"/>
    </location>
</feature>
<dbReference type="InterPro" id="IPR003594">
    <property type="entry name" value="HATPase_dom"/>
</dbReference>
<evidence type="ECO:0000259" key="10">
    <source>
        <dbReference type="PROSITE" id="PS50109"/>
    </source>
</evidence>
<sequence length="469" mass="51348">MTVSQAKPRVLIIDDNPSIHEDFKKVLMGRNQSQSLAEAANAIFGDDETSPSSCNEALDIELDSALQGEEGYLKTVAAVKEGRPYTLAFCDMRMPPGWDGLTTIEHLWEADPDLQVVICSAYADNSWSEISKRLGRSDRLLILKKPFDNSEVMQLTVALIEKRRLIAAASLKQEELEELVMERTAQLKERDQALRQKQKLEAVGSLAGGVAHEFNNLLQAIVGYTTFAMEDLPEDSMPYDCLTHVRAATSRATAITGQLVSFSRQQPLQKSVCKSSDIIDTAMALLEPLLSSRIQLNVQVRGEPGSVMADKNHMSQALVNLCTNARDAMNEAGKLSVDLYRQVGHAGESHEKRIGVPAADSTEYAVIAVTDNGSGMSDELIERIFEPFFTTKEVGKGTGLGLWMVFGIIEEHRGFLTVESSEGNGSTFRLYLPMVGSEVDHEPVRAPFNATGVSTKAPLLVDAVPTPFS</sequence>
<name>A0ABY1PS41_9BACT</name>
<dbReference type="Gene3D" id="1.10.287.130">
    <property type="match status" value="1"/>
</dbReference>
<dbReference type="EMBL" id="FXUG01000001">
    <property type="protein sequence ID" value="SMP41054.1"/>
    <property type="molecule type" value="Genomic_DNA"/>
</dbReference>
<dbReference type="PANTHER" id="PTHR43065:SF46">
    <property type="entry name" value="C4-DICARBOXYLATE TRANSPORT SENSOR PROTEIN DCTB"/>
    <property type="match status" value="1"/>
</dbReference>
<evidence type="ECO:0000256" key="5">
    <source>
        <dbReference type="ARBA" id="ARBA00022741"/>
    </source>
</evidence>
<evidence type="ECO:0000313" key="12">
    <source>
        <dbReference type="EMBL" id="SMP41054.1"/>
    </source>
</evidence>
<keyword evidence="13" id="KW-1185">Reference proteome</keyword>
<dbReference type="RefSeq" id="WP_283430754.1">
    <property type="nucleotide sequence ID" value="NZ_FXUG01000001.1"/>
</dbReference>
<keyword evidence="8" id="KW-0902">Two-component regulatory system</keyword>
<dbReference type="InterPro" id="IPR003661">
    <property type="entry name" value="HisK_dim/P_dom"/>
</dbReference>
<dbReference type="PROSITE" id="PS50109">
    <property type="entry name" value="HIS_KIN"/>
    <property type="match status" value="1"/>
</dbReference>
<comment type="caution">
    <text evidence="12">The sequence shown here is derived from an EMBL/GenBank/DDBJ whole genome shotgun (WGS) entry which is preliminary data.</text>
</comment>
<evidence type="ECO:0000256" key="3">
    <source>
        <dbReference type="ARBA" id="ARBA00022553"/>
    </source>
</evidence>
<evidence type="ECO:0000256" key="8">
    <source>
        <dbReference type="ARBA" id="ARBA00023012"/>
    </source>
</evidence>
<dbReference type="EC" id="2.7.13.3" evidence="2"/>
<dbReference type="PROSITE" id="PS50110">
    <property type="entry name" value="RESPONSE_REGULATORY"/>
    <property type="match status" value="1"/>
</dbReference>
<feature type="domain" description="Histidine kinase" evidence="10">
    <location>
        <begin position="209"/>
        <end position="436"/>
    </location>
</feature>
<dbReference type="SMART" id="SM00387">
    <property type="entry name" value="HATPase_c"/>
    <property type="match status" value="1"/>
</dbReference>
<dbReference type="SUPFAM" id="SSF55874">
    <property type="entry name" value="ATPase domain of HSP90 chaperone/DNA topoisomerase II/histidine kinase"/>
    <property type="match status" value="1"/>
</dbReference>
<dbReference type="InterPro" id="IPR036097">
    <property type="entry name" value="HisK_dim/P_sf"/>
</dbReference>
<feature type="domain" description="Response regulatory" evidence="11">
    <location>
        <begin position="9"/>
        <end position="160"/>
    </location>
</feature>
<dbReference type="InterPro" id="IPR005467">
    <property type="entry name" value="His_kinase_dom"/>
</dbReference>
<comment type="catalytic activity">
    <reaction evidence="1">
        <text>ATP + protein L-histidine = ADP + protein N-phospho-L-histidine.</text>
        <dbReference type="EC" id="2.7.13.3"/>
    </reaction>
</comment>
<evidence type="ECO:0000256" key="7">
    <source>
        <dbReference type="ARBA" id="ARBA00022840"/>
    </source>
</evidence>
<evidence type="ECO:0000256" key="9">
    <source>
        <dbReference type="PROSITE-ProRule" id="PRU00169"/>
    </source>
</evidence>